<dbReference type="Pfam" id="PF07690">
    <property type="entry name" value="MFS_1"/>
    <property type="match status" value="1"/>
</dbReference>
<feature type="transmembrane region" description="Helical" evidence="2">
    <location>
        <begin position="240"/>
        <end position="262"/>
    </location>
</feature>
<evidence type="ECO:0008006" key="5">
    <source>
        <dbReference type="Google" id="ProtNLM"/>
    </source>
</evidence>
<dbReference type="Proteomes" id="UP001140560">
    <property type="component" value="Unassembled WGS sequence"/>
</dbReference>
<feature type="transmembrane region" description="Helical" evidence="2">
    <location>
        <begin position="434"/>
        <end position="454"/>
    </location>
</feature>
<feature type="transmembrane region" description="Helical" evidence="2">
    <location>
        <begin position="392"/>
        <end position="414"/>
    </location>
</feature>
<dbReference type="InterPro" id="IPR011701">
    <property type="entry name" value="MFS"/>
</dbReference>
<evidence type="ECO:0000313" key="4">
    <source>
        <dbReference type="Proteomes" id="UP001140560"/>
    </source>
</evidence>
<keyword evidence="2" id="KW-0472">Membrane</keyword>
<evidence type="ECO:0000313" key="3">
    <source>
        <dbReference type="EMBL" id="KAJ4373305.1"/>
    </source>
</evidence>
<evidence type="ECO:0000256" key="2">
    <source>
        <dbReference type="SAM" id="Phobius"/>
    </source>
</evidence>
<dbReference type="SUPFAM" id="SSF103473">
    <property type="entry name" value="MFS general substrate transporter"/>
    <property type="match status" value="1"/>
</dbReference>
<keyword evidence="2" id="KW-1133">Transmembrane helix</keyword>
<protein>
    <recommendedName>
        <fullName evidence="5">MFS transporter</fullName>
    </recommendedName>
</protein>
<dbReference type="Gene3D" id="1.20.1250.20">
    <property type="entry name" value="MFS general substrate transporter like domains"/>
    <property type="match status" value="1"/>
</dbReference>
<sequence>MSLIQHVTQQEGTDREEALVDLFLPPVDRQISRQEASERRFSLESAISGHAGFLGLPGKQVRRVISYDAIKKPDEPVAGEEYGGLTPYKVSTAKRIGQVIVTVLACWFASGIVFGFAALKPILIKEGVFSDLCTKEELDAGVEVCFDQDLRLNFMFALASTTANVSALPVGTLLDRYGPRICFLLGSLCLAAGSILMSLAFSIAEFDGYTIGNFFLALGGTFVFLPSFQIANAFPKYGGSIVALVTGAFDASAAVFLFYRLAYEATDRGFKPQTFFLAYLAVPVAIAIAQLTFLPSEAYKTAPQLEMKIHKAENVQQDVHSSDDELPDDEMWRRRKARSARRRQRLSKLDDLLGDQVTRRLREEKQEHKQEASGVWGALHNKSAKDQMLTPWFILLTLLTVLQMVRMNIFIATIREQYIYMLDSVELATKINDFFDWALPLAGVISTPFLGALLDNVSTPGVLLILVIVITAIGIIGSIPALWAGYVNVLLFVFLRPLYYSAMSDYATKVFGFATFGRVYGTIICFSGLVNLSQTGIDALTKSTFKGNPIPVNVSLGVGAFVIGTALVTYVTVQVYRMRKKLDEEDAITITNTDVGSIMESLLEEDEPRSYGTVYPPRQSWEA</sequence>
<feature type="transmembrane region" description="Helical" evidence="2">
    <location>
        <begin position="510"/>
        <end position="530"/>
    </location>
</feature>
<dbReference type="GO" id="GO:0000329">
    <property type="term" value="C:fungal-type vacuole membrane"/>
    <property type="evidence" value="ECO:0007669"/>
    <property type="project" value="TreeGrafter"/>
</dbReference>
<dbReference type="InterPro" id="IPR052599">
    <property type="entry name" value="SLC43A_AATransporter"/>
</dbReference>
<proteinExistence type="predicted"/>
<dbReference type="OrthoDB" id="330047at2759"/>
<feature type="transmembrane region" description="Helical" evidence="2">
    <location>
        <begin position="461"/>
        <end position="479"/>
    </location>
</feature>
<reference evidence="3" key="1">
    <citation type="submission" date="2022-10" db="EMBL/GenBank/DDBJ databases">
        <title>Tapping the CABI collections for fungal endophytes: first genome assemblies for Collariella, Neodidymelliopsis, Ascochyta clinopodiicola, Didymella pomorum, Didymosphaeria variabile, Neocosmospora piperis and Neocucurbitaria cava.</title>
        <authorList>
            <person name="Hill R."/>
        </authorList>
    </citation>
    <scope>NUCLEOTIDE SEQUENCE</scope>
    <source>
        <strain evidence="3">IMI 356814</strain>
    </source>
</reference>
<dbReference type="GO" id="GO:0022857">
    <property type="term" value="F:transmembrane transporter activity"/>
    <property type="evidence" value="ECO:0007669"/>
    <property type="project" value="InterPro"/>
</dbReference>
<dbReference type="InterPro" id="IPR036259">
    <property type="entry name" value="MFS_trans_sf"/>
</dbReference>
<keyword evidence="4" id="KW-1185">Reference proteome</keyword>
<dbReference type="PANTHER" id="PTHR20772">
    <property type="entry name" value="PROTEIN FMP42"/>
    <property type="match status" value="1"/>
</dbReference>
<feature type="transmembrane region" description="Helical" evidence="2">
    <location>
        <begin position="154"/>
        <end position="174"/>
    </location>
</feature>
<name>A0A9W9CPF6_9PLEO</name>
<comment type="subcellular location">
    <subcellularLocation>
        <location evidence="1">Membrane</location>
        <topology evidence="1">Multi-pass membrane protein</topology>
    </subcellularLocation>
</comment>
<comment type="caution">
    <text evidence="3">The sequence shown here is derived from an EMBL/GenBank/DDBJ whole genome shotgun (WGS) entry which is preliminary data.</text>
</comment>
<keyword evidence="2" id="KW-0812">Transmembrane</keyword>
<feature type="transmembrane region" description="Helical" evidence="2">
    <location>
        <begin position="550"/>
        <end position="573"/>
    </location>
</feature>
<dbReference type="PANTHER" id="PTHR20772:SF4">
    <property type="entry name" value="HYPOTHETICAL AMINO ACID TRANSPORTER (EUROFUNG)"/>
    <property type="match status" value="1"/>
</dbReference>
<organism evidence="3 4">
    <name type="scientific">Neocucurbitaria cava</name>
    <dbReference type="NCBI Taxonomy" id="798079"/>
    <lineage>
        <taxon>Eukaryota</taxon>
        <taxon>Fungi</taxon>
        <taxon>Dikarya</taxon>
        <taxon>Ascomycota</taxon>
        <taxon>Pezizomycotina</taxon>
        <taxon>Dothideomycetes</taxon>
        <taxon>Pleosporomycetidae</taxon>
        <taxon>Pleosporales</taxon>
        <taxon>Pleosporineae</taxon>
        <taxon>Cucurbitariaceae</taxon>
        <taxon>Neocucurbitaria</taxon>
    </lineage>
</organism>
<evidence type="ECO:0000256" key="1">
    <source>
        <dbReference type="ARBA" id="ARBA00004141"/>
    </source>
</evidence>
<dbReference type="EMBL" id="JAPEUY010000005">
    <property type="protein sequence ID" value="KAJ4373305.1"/>
    <property type="molecule type" value="Genomic_DNA"/>
</dbReference>
<feature type="transmembrane region" description="Helical" evidence="2">
    <location>
        <begin position="99"/>
        <end position="119"/>
    </location>
</feature>
<feature type="transmembrane region" description="Helical" evidence="2">
    <location>
        <begin position="209"/>
        <end position="228"/>
    </location>
</feature>
<gene>
    <name evidence="3" type="ORF">N0V83_003599</name>
</gene>
<dbReference type="AlphaFoldDB" id="A0A9W9CPF6"/>
<accession>A0A9W9CPF6</accession>
<feature type="transmembrane region" description="Helical" evidence="2">
    <location>
        <begin position="181"/>
        <end position="203"/>
    </location>
</feature>
<feature type="transmembrane region" description="Helical" evidence="2">
    <location>
        <begin position="274"/>
        <end position="294"/>
    </location>
</feature>